<evidence type="ECO:0000313" key="2">
    <source>
        <dbReference type="EMBL" id="KAL3613100.1"/>
    </source>
</evidence>
<reference evidence="3" key="1">
    <citation type="journal article" date="2024" name="IScience">
        <title>Strigolactones Initiate the Formation of Haustorium-like Structures in Castilleja.</title>
        <authorList>
            <person name="Buerger M."/>
            <person name="Peterson D."/>
            <person name="Chory J."/>
        </authorList>
    </citation>
    <scope>NUCLEOTIDE SEQUENCE [LARGE SCALE GENOMIC DNA]</scope>
</reference>
<sequence length="135" mass="15104">MSQGSFESPRRAVRKRTKPQKYGDFVELSPTKRKIDVDSDSSEEEFAEDQCHQKPTDVVTCSSWKIDSRYKKPNEEALFGNDDVEGQDIFKFKSRHTKLDLQNKVKAAISSSPSVAESPLKTPGKASTGDPLPVQ</sequence>
<evidence type="ECO:0000256" key="1">
    <source>
        <dbReference type="SAM" id="MobiDB-lite"/>
    </source>
</evidence>
<proteinExistence type="predicted"/>
<dbReference type="Proteomes" id="UP001632038">
    <property type="component" value="Unassembled WGS sequence"/>
</dbReference>
<evidence type="ECO:0000313" key="3">
    <source>
        <dbReference type="Proteomes" id="UP001632038"/>
    </source>
</evidence>
<dbReference type="AlphaFoldDB" id="A0ABD3B6U9"/>
<gene>
    <name evidence="2" type="primary">ORC2_2</name>
    <name evidence="2" type="ORF">CASFOL_043055</name>
</gene>
<feature type="region of interest" description="Disordered" evidence="1">
    <location>
        <begin position="108"/>
        <end position="135"/>
    </location>
</feature>
<feature type="compositionally biased region" description="Acidic residues" evidence="1">
    <location>
        <begin position="38"/>
        <end position="48"/>
    </location>
</feature>
<accession>A0ABD3B6U9</accession>
<protein>
    <submittedName>
        <fullName evidence="2">Origin recognition complex subunit 2</fullName>
    </submittedName>
</protein>
<comment type="caution">
    <text evidence="2">The sequence shown here is derived from an EMBL/GenBank/DDBJ whole genome shotgun (WGS) entry which is preliminary data.</text>
</comment>
<organism evidence="2 3">
    <name type="scientific">Castilleja foliolosa</name>
    <dbReference type="NCBI Taxonomy" id="1961234"/>
    <lineage>
        <taxon>Eukaryota</taxon>
        <taxon>Viridiplantae</taxon>
        <taxon>Streptophyta</taxon>
        <taxon>Embryophyta</taxon>
        <taxon>Tracheophyta</taxon>
        <taxon>Spermatophyta</taxon>
        <taxon>Magnoliopsida</taxon>
        <taxon>eudicotyledons</taxon>
        <taxon>Gunneridae</taxon>
        <taxon>Pentapetalae</taxon>
        <taxon>asterids</taxon>
        <taxon>lamiids</taxon>
        <taxon>Lamiales</taxon>
        <taxon>Orobanchaceae</taxon>
        <taxon>Pedicularideae</taxon>
        <taxon>Castillejinae</taxon>
        <taxon>Castilleja</taxon>
    </lineage>
</organism>
<keyword evidence="3" id="KW-1185">Reference proteome</keyword>
<name>A0ABD3B6U9_9LAMI</name>
<dbReference type="EMBL" id="JAVIJP010000338">
    <property type="protein sequence ID" value="KAL3613100.1"/>
    <property type="molecule type" value="Genomic_DNA"/>
</dbReference>
<feature type="region of interest" description="Disordered" evidence="1">
    <location>
        <begin position="1"/>
        <end position="51"/>
    </location>
</feature>